<dbReference type="AlphaFoldDB" id="A0A485BD22"/>
<dbReference type="InterPro" id="IPR021520">
    <property type="entry name" value="Stealth_CR2"/>
</dbReference>
<dbReference type="InterPro" id="IPR047141">
    <property type="entry name" value="Stealth"/>
</dbReference>
<reference evidence="5 6" key="1">
    <citation type="submission" date="2019-03" db="EMBL/GenBank/DDBJ databases">
        <authorList>
            <consortium name="Pathogen Informatics"/>
        </authorList>
    </citation>
    <scope>NUCLEOTIDE SEQUENCE [LARGE SCALE GENOMIC DNA]</scope>
    <source>
        <strain evidence="5 6">NCTC12993</strain>
    </source>
</reference>
<evidence type="ECO:0000259" key="4">
    <source>
        <dbReference type="Pfam" id="PF11380"/>
    </source>
</evidence>
<sequence length="211" mass="24549">MPTFNSHVIEAFLHKIPNLADNFIYFNDDFFVSRELSISHFFRSNGHASLFSSSKSILAMNEKGRRTATLSACNNVNRIFEKEFNVNYDNTLVHTYVPLKKKYYNIAFDLFGDEIRSFLTNKFRSVNDLNLATFLVPYLQYYFGEASPNIDVSIYFNIRSPSAQSFYKYLIDAKLDGNLPHSFCANDFSSNEFSDKSYGARLTEFLMRFYE</sequence>
<dbReference type="Proteomes" id="UP000401081">
    <property type="component" value="Unassembled WGS sequence"/>
</dbReference>
<organism evidence="5 6">
    <name type="scientific">Kluyvera cryocrescens</name>
    <name type="common">Kluyvera citrophila</name>
    <dbReference type="NCBI Taxonomy" id="580"/>
    <lineage>
        <taxon>Bacteria</taxon>
        <taxon>Pseudomonadati</taxon>
        <taxon>Pseudomonadota</taxon>
        <taxon>Gammaproteobacteria</taxon>
        <taxon>Enterobacterales</taxon>
        <taxon>Enterobacteriaceae</taxon>
        <taxon>Kluyvera</taxon>
    </lineage>
</organism>
<keyword evidence="3" id="KW-0270">Exopolysaccharide synthesis</keyword>
<keyword evidence="6" id="KW-1185">Reference proteome</keyword>
<protein>
    <submittedName>
        <fullName evidence="5">Capsular polysaccharide phosphotransferase SacB</fullName>
        <ecNumber evidence="5">2.7.-.-</ecNumber>
    </submittedName>
</protein>
<name>A0A485BD22_KLUCR</name>
<dbReference type="EC" id="2.7.-.-" evidence="5"/>
<gene>
    <name evidence="5" type="primary">sacB_2</name>
    <name evidence="5" type="ORF">NCTC12993_04551</name>
</gene>
<dbReference type="PANTHER" id="PTHR24045">
    <property type="match status" value="1"/>
</dbReference>
<dbReference type="EMBL" id="CAADJD010000021">
    <property type="protein sequence ID" value="VFS71070.1"/>
    <property type="molecule type" value="Genomic_DNA"/>
</dbReference>
<dbReference type="PANTHER" id="PTHR24045:SF0">
    <property type="entry name" value="N-ACETYLGLUCOSAMINE-1-PHOSPHOTRANSFERASE SUBUNITS ALPHA_BETA"/>
    <property type="match status" value="1"/>
</dbReference>
<comment type="similarity">
    <text evidence="1">Belongs to the stealth family.</text>
</comment>
<evidence type="ECO:0000313" key="6">
    <source>
        <dbReference type="Proteomes" id="UP000401081"/>
    </source>
</evidence>
<dbReference type="GO" id="GO:0016772">
    <property type="term" value="F:transferase activity, transferring phosphorus-containing groups"/>
    <property type="evidence" value="ECO:0007669"/>
    <property type="project" value="InterPro"/>
</dbReference>
<evidence type="ECO:0000256" key="3">
    <source>
        <dbReference type="ARBA" id="ARBA00023169"/>
    </source>
</evidence>
<proteinExistence type="inferred from homology"/>
<accession>A0A485BD22</accession>
<evidence type="ECO:0000256" key="2">
    <source>
        <dbReference type="ARBA" id="ARBA00022679"/>
    </source>
</evidence>
<dbReference type="GO" id="GO:0000271">
    <property type="term" value="P:polysaccharide biosynthetic process"/>
    <property type="evidence" value="ECO:0007669"/>
    <property type="project" value="UniProtKB-KW"/>
</dbReference>
<dbReference type="Pfam" id="PF11380">
    <property type="entry name" value="Stealth_CR2"/>
    <property type="match status" value="1"/>
</dbReference>
<evidence type="ECO:0000313" key="5">
    <source>
        <dbReference type="EMBL" id="VFS71070.1"/>
    </source>
</evidence>
<feature type="domain" description="Stealth protein CR2 conserved region 2" evidence="4">
    <location>
        <begin position="1"/>
        <end position="47"/>
    </location>
</feature>
<keyword evidence="2 5" id="KW-0808">Transferase</keyword>
<evidence type="ECO:0000256" key="1">
    <source>
        <dbReference type="ARBA" id="ARBA00007583"/>
    </source>
</evidence>